<reference evidence="1" key="1">
    <citation type="journal article" date="2015" name="Nature">
        <title>Complex archaea that bridge the gap between prokaryotes and eukaryotes.</title>
        <authorList>
            <person name="Spang A."/>
            <person name="Saw J.H."/>
            <person name="Jorgensen S.L."/>
            <person name="Zaremba-Niedzwiedzka K."/>
            <person name="Martijn J."/>
            <person name="Lind A.E."/>
            <person name="van Eijk R."/>
            <person name="Schleper C."/>
            <person name="Guy L."/>
            <person name="Ettema T.J."/>
        </authorList>
    </citation>
    <scope>NUCLEOTIDE SEQUENCE</scope>
</reference>
<sequence>MDTSFATLVTDFFKTQMSTFSAAPNSILSSISFLPIAKGKRTIDRIIQDPETIVHASKTWDGRRAKKVTLKQNVDTINLGDGLEIPRDEFNADPEGARIHVQNTGEIFNNAIEKTTVEGVATIAIARGINDFPDGTAGTINRPEIAYNNTTAGDWKTVANFRTDVIESVVGLTLKRFYGPKLMLAPEIVRTMITELISNTAVPVSSWMTSTIGIPIAFSPFVHEAATKDDFNCYIIDTNKVHLGGSDILFDAWYEQKDHAYYWDWDVDIVPLFDPLFDGTEYLKGVARLDARDFSD</sequence>
<gene>
    <name evidence="2" type="ORF">LCGC14_0976150</name>
    <name evidence="1" type="ORF">LCGC14_1470780</name>
</gene>
<proteinExistence type="predicted"/>
<dbReference type="EMBL" id="LAZR01010344">
    <property type="protein sequence ID" value="KKM67465.1"/>
    <property type="molecule type" value="Genomic_DNA"/>
</dbReference>
<protein>
    <submittedName>
        <fullName evidence="1">Uncharacterized protein</fullName>
    </submittedName>
</protein>
<organism evidence="1">
    <name type="scientific">marine sediment metagenome</name>
    <dbReference type="NCBI Taxonomy" id="412755"/>
    <lineage>
        <taxon>unclassified sequences</taxon>
        <taxon>metagenomes</taxon>
        <taxon>ecological metagenomes</taxon>
    </lineage>
</organism>
<name>A0A0F9LSW3_9ZZZZ</name>
<dbReference type="AlphaFoldDB" id="A0A0F9LSW3"/>
<evidence type="ECO:0000313" key="2">
    <source>
        <dbReference type="EMBL" id="KKN16407.1"/>
    </source>
</evidence>
<dbReference type="EMBL" id="LAZR01003616">
    <property type="protein sequence ID" value="KKN16407.1"/>
    <property type="molecule type" value="Genomic_DNA"/>
</dbReference>
<evidence type="ECO:0000313" key="1">
    <source>
        <dbReference type="EMBL" id="KKM67465.1"/>
    </source>
</evidence>
<comment type="caution">
    <text evidence="1">The sequence shown here is derived from an EMBL/GenBank/DDBJ whole genome shotgun (WGS) entry which is preliminary data.</text>
</comment>
<accession>A0A0F9LSW3</accession>